<dbReference type="Pfam" id="PF00982">
    <property type="entry name" value="Glyco_transf_20"/>
    <property type="match status" value="1"/>
</dbReference>
<keyword evidence="7 9" id="KW-0808">Transferase</keyword>
<evidence type="ECO:0000313" key="11">
    <source>
        <dbReference type="Proteomes" id="UP000641137"/>
    </source>
</evidence>
<comment type="similarity">
    <text evidence="2 9">Belongs to the glycosyltransferase 20 family.</text>
</comment>
<evidence type="ECO:0000256" key="9">
    <source>
        <dbReference type="RuleBase" id="RU362045"/>
    </source>
</evidence>
<evidence type="ECO:0000256" key="8">
    <source>
        <dbReference type="ARBA" id="ARBA00048039"/>
    </source>
</evidence>
<dbReference type="EC" id="2.4.1.15" evidence="4 9"/>
<dbReference type="FunFam" id="3.40.50.2000:FF:000024">
    <property type="entry name" value="Trehalose-6-phosphate synthase"/>
    <property type="match status" value="1"/>
</dbReference>
<reference evidence="10" key="1">
    <citation type="journal article" date="2014" name="Int. J. Syst. Evol. Microbiol.">
        <title>Complete genome sequence of Corynebacterium casei LMG S-19264T (=DSM 44701T), isolated from a smear-ripened cheese.</title>
        <authorList>
            <consortium name="US DOE Joint Genome Institute (JGI-PGF)"/>
            <person name="Walter F."/>
            <person name="Albersmeier A."/>
            <person name="Kalinowski J."/>
            <person name="Ruckert C."/>
        </authorList>
    </citation>
    <scope>NUCLEOTIDE SEQUENCE</scope>
    <source>
        <strain evidence="10">KCTC 42097</strain>
    </source>
</reference>
<evidence type="ECO:0000256" key="4">
    <source>
        <dbReference type="ARBA" id="ARBA00012538"/>
    </source>
</evidence>
<organism evidence="10 11">
    <name type="scientific">Limoniibacter endophyticus</name>
    <dbReference type="NCBI Taxonomy" id="1565040"/>
    <lineage>
        <taxon>Bacteria</taxon>
        <taxon>Pseudomonadati</taxon>
        <taxon>Pseudomonadota</taxon>
        <taxon>Alphaproteobacteria</taxon>
        <taxon>Hyphomicrobiales</taxon>
        <taxon>Bartonellaceae</taxon>
        <taxon>Limoniibacter</taxon>
    </lineage>
</organism>
<dbReference type="InterPro" id="IPR001830">
    <property type="entry name" value="Glyco_trans_20"/>
</dbReference>
<dbReference type="AlphaFoldDB" id="A0A8J3GGI0"/>
<dbReference type="GO" id="GO:0005992">
    <property type="term" value="P:trehalose biosynthetic process"/>
    <property type="evidence" value="ECO:0007669"/>
    <property type="project" value="UniProtKB-UniRule"/>
</dbReference>
<accession>A0A8J3GGI0</accession>
<dbReference type="UniPathway" id="UPA00299"/>
<comment type="function">
    <text evidence="9">Probably involved in the osmoprotection via the biosynthesis of trehalose. Catalyzes the transfer of glucose from UDP-alpha-D-glucose (UDP-Glc) to D-glucose 6-phosphate (Glc-6-P) to form trehalose-6-phosphate. Acts with retention of the anomeric configuration of the UDP-sugar donor.</text>
</comment>
<comment type="subunit">
    <text evidence="3 9">Homotetramer.</text>
</comment>
<dbReference type="CDD" id="cd03788">
    <property type="entry name" value="GT20_TPS"/>
    <property type="match status" value="1"/>
</dbReference>
<dbReference type="Proteomes" id="UP000641137">
    <property type="component" value="Unassembled WGS sequence"/>
</dbReference>
<reference evidence="10" key="2">
    <citation type="submission" date="2020-09" db="EMBL/GenBank/DDBJ databases">
        <authorList>
            <person name="Sun Q."/>
            <person name="Kim S."/>
        </authorList>
    </citation>
    <scope>NUCLEOTIDE SEQUENCE</scope>
    <source>
        <strain evidence="10">KCTC 42097</strain>
    </source>
</reference>
<dbReference type="RefSeq" id="WP_189489983.1">
    <property type="nucleotide sequence ID" value="NZ_BMZO01000006.1"/>
</dbReference>
<dbReference type="GO" id="GO:0003825">
    <property type="term" value="F:alpha,alpha-trehalose-phosphate synthase (UDP-forming) activity"/>
    <property type="evidence" value="ECO:0007669"/>
    <property type="project" value="UniProtKB-UniRule"/>
</dbReference>
<evidence type="ECO:0000313" key="10">
    <source>
        <dbReference type="EMBL" id="GHC73136.1"/>
    </source>
</evidence>
<dbReference type="PANTHER" id="PTHR10788:SF106">
    <property type="entry name" value="BCDNA.GH08860"/>
    <property type="match status" value="1"/>
</dbReference>
<dbReference type="PANTHER" id="PTHR10788">
    <property type="entry name" value="TREHALOSE-6-PHOSPHATE SYNTHASE"/>
    <property type="match status" value="1"/>
</dbReference>
<name>A0A8J3GGI0_9HYPH</name>
<dbReference type="Gene3D" id="3.40.50.2000">
    <property type="entry name" value="Glycogen Phosphorylase B"/>
    <property type="match status" value="2"/>
</dbReference>
<keyword evidence="6 9" id="KW-0328">Glycosyltransferase</keyword>
<evidence type="ECO:0000256" key="2">
    <source>
        <dbReference type="ARBA" id="ARBA00008799"/>
    </source>
</evidence>
<keyword evidence="11" id="KW-1185">Reference proteome</keyword>
<protein>
    <recommendedName>
        <fullName evidence="5 9">Trehalose-6-phosphate synthase</fullName>
        <ecNumber evidence="4 9">2.4.1.15</ecNumber>
    </recommendedName>
    <alternativeName>
        <fullName evidence="9">Osmoregulatory trehalose synthesis protein A</fullName>
    </alternativeName>
    <alternativeName>
        <fullName evidence="9">UDP-glucose-glucosephosphate glucosyltransferase</fullName>
    </alternativeName>
</protein>
<evidence type="ECO:0000256" key="1">
    <source>
        <dbReference type="ARBA" id="ARBA00005199"/>
    </source>
</evidence>
<comment type="catalytic activity">
    <reaction evidence="8 9">
        <text>D-glucose 6-phosphate + UDP-alpha-D-glucose = alpha,alpha-trehalose 6-phosphate + UDP + H(+)</text>
        <dbReference type="Rhea" id="RHEA:18889"/>
        <dbReference type="ChEBI" id="CHEBI:15378"/>
        <dbReference type="ChEBI" id="CHEBI:58223"/>
        <dbReference type="ChEBI" id="CHEBI:58429"/>
        <dbReference type="ChEBI" id="CHEBI:58885"/>
        <dbReference type="ChEBI" id="CHEBI:61548"/>
        <dbReference type="EC" id="2.4.1.15"/>
    </reaction>
</comment>
<dbReference type="EMBL" id="BMZO01000006">
    <property type="protein sequence ID" value="GHC73136.1"/>
    <property type="molecule type" value="Genomic_DNA"/>
</dbReference>
<dbReference type="SUPFAM" id="SSF53756">
    <property type="entry name" value="UDP-Glycosyltransferase/glycogen phosphorylase"/>
    <property type="match status" value="1"/>
</dbReference>
<gene>
    <name evidence="10" type="primary">otsA</name>
    <name evidence="10" type="ORF">GCM10010136_21330</name>
</gene>
<dbReference type="InterPro" id="IPR012766">
    <property type="entry name" value="Trehalose_OtsA"/>
</dbReference>
<dbReference type="NCBIfam" id="TIGR02400">
    <property type="entry name" value="trehalose_OtsA"/>
    <property type="match status" value="1"/>
</dbReference>
<proteinExistence type="inferred from homology"/>
<comment type="caution">
    <text evidence="10">The sequence shown here is derived from an EMBL/GenBank/DDBJ whole genome shotgun (WGS) entry which is preliminary data.</text>
</comment>
<evidence type="ECO:0000256" key="3">
    <source>
        <dbReference type="ARBA" id="ARBA00011881"/>
    </source>
</evidence>
<evidence type="ECO:0000256" key="7">
    <source>
        <dbReference type="ARBA" id="ARBA00022679"/>
    </source>
</evidence>
<evidence type="ECO:0000256" key="6">
    <source>
        <dbReference type="ARBA" id="ARBA00022676"/>
    </source>
</evidence>
<evidence type="ECO:0000256" key="5">
    <source>
        <dbReference type="ARBA" id="ARBA00018539"/>
    </source>
</evidence>
<sequence length="468" mass="52826">MSRLVVVSNRVADLTVSAQQGGLAVALADALRQRGGVWFGWSGENSDKAAQEEPKVEQYGNVERIAVSLSKKDYGDFYVGYANSVLWPLFHYRLDIVKYRRSYFDGYNRVNQLYAEKLLPFLKPDDMIWAQDYHLILFAKALRERGCKQRMGYFLHIPFPPPDLMAASPNHKALVNGLLAYDVIGFQTSTDAHNLRRYLIEYPSDAEVDGNGRITVEGREVRIDRFPIGIDNDVFAEMAQNSPDDVQIDIMRRRVLGRKQIIGVDRLDYSKGLPARVQAFGRLLEKFPQTEKAVTFLQIAPPTREDVSAYAVIRKEMESLTGAINGKYSDFNWTPIRYIHRSVPRDKLAALFRGSQVGFVTPLRDGMNLVAKEYVAAQDPEDPGVLVLSQFAGAAEEMNAALIVNPYDIDEMANKLNKALTMPLEERKERHRHLMVSIRNFDARSWLDGFLAALEGRTNGGDVTEDAA</sequence>
<comment type="pathway">
    <text evidence="1 9">Glycan biosynthesis; trehalose biosynthesis.</text>
</comment>